<sequence>MTHSPASFDDATENFTDWVRLHATQVALGVGAVVIIGGGLALWRSSANSRAHRAEAALFEAQAPLAEGNIPAAQQQLQQVAQRYDGTAGGTQAQLALAETYYDQGKYQEGLNVLKQADDAPKAMQNAVRHLTAVGYEGLGKFEDAAKLYEQAVGDAATDSEKHQLQAEAARAYQNAGKNDQALRLWTDLAKIEGQGLSDEARVRVGELTAKRVR</sequence>
<dbReference type="InParanoid" id="W0RKD8"/>
<dbReference type="AlphaFoldDB" id="W0RKD8"/>
<gene>
    <name evidence="3" type="ORF">J421_3243</name>
</gene>
<evidence type="ECO:0000313" key="4">
    <source>
        <dbReference type="Proteomes" id="UP000019151"/>
    </source>
</evidence>
<accession>W0RKD8</accession>
<evidence type="ECO:0000259" key="2">
    <source>
        <dbReference type="Pfam" id="PF09976"/>
    </source>
</evidence>
<dbReference type="SUPFAM" id="SSF48452">
    <property type="entry name" value="TPR-like"/>
    <property type="match status" value="1"/>
</dbReference>
<dbReference type="STRING" id="861299.J421_3243"/>
<evidence type="ECO:0000313" key="3">
    <source>
        <dbReference type="EMBL" id="AHG90780.1"/>
    </source>
</evidence>
<evidence type="ECO:0000256" key="1">
    <source>
        <dbReference type="SAM" id="Phobius"/>
    </source>
</evidence>
<dbReference type="KEGG" id="gba:J421_3243"/>
<reference evidence="3 4" key="1">
    <citation type="journal article" date="2014" name="Genome Announc.">
        <title>Genome Sequence and Methylome of Soil Bacterium Gemmatirosa kalamazoonensis KBS708T, a Member of the Rarely Cultivated Gemmatimonadetes Phylum.</title>
        <authorList>
            <person name="Debruyn J.M."/>
            <person name="Radosevich M."/>
            <person name="Wommack K.E."/>
            <person name="Polson S.W."/>
            <person name="Hauser L.J."/>
            <person name="Fawaz M.N."/>
            <person name="Korlach J."/>
            <person name="Tsai Y.C."/>
        </authorList>
    </citation>
    <scope>NUCLEOTIDE SEQUENCE [LARGE SCALE GENOMIC DNA]</scope>
    <source>
        <strain evidence="3 4">KBS708</strain>
    </source>
</reference>
<keyword evidence="1" id="KW-0472">Membrane</keyword>
<protein>
    <submittedName>
        <fullName evidence="3">Tetratricopeptide repeat-containing protein</fullName>
    </submittedName>
</protein>
<dbReference type="InterPro" id="IPR018704">
    <property type="entry name" value="SecYEG/CpoB_TPR"/>
</dbReference>
<proteinExistence type="predicted"/>
<keyword evidence="4" id="KW-1185">Reference proteome</keyword>
<dbReference type="Pfam" id="PF09976">
    <property type="entry name" value="TPR_21"/>
    <property type="match status" value="1"/>
</dbReference>
<dbReference type="HOGENOM" id="CLU_1287282_0_0_0"/>
<dbReference type="InterPro" id="IPR011990">
    <property type="entry name" value="TPR-like_helical_dom_sf"/>
</dbReference>
<dbReference type="eggNOG" id="COG2976">
    <property type="taxonomic scope" value="Bacteria"/>
</dbReference>
<dbReference type="EMBL" id="CP007128">
    <property type="protein sequence ID" value="AHG90780.1"/>
    <property type="molecule type" value="Genomic_DNA"/>
</dbReference>
<organism evidence="3 4">
    <name type="scientific">Gemmatirosa kalamazoonensis</name>
    <dbReference type="NCBI Taxonomy" id="861299"/>
    <lineage>
        <taxon>Bacteria</taxon>
        <taxon>Pseudomonadati</taxon>
        <taxon>Gemmatimonadota</taxon>
        <taxon>Gemmatimonadia</taxon>
        <taxon>Gemmatimonadales</taxon>
        <taxon>Gemmatimonadaceae</taxon>
        <taxon>Gemmatirosa</taxon>
    </lineage>
</organism>
<name>W0RKD8_9BACT</name>
<dbReference type="RefSeq" id="WP_025412246.1">
    <property type="nucleotide sequence ID" value="NZ_CP007128.1"/>
</dbReference>
<keyword evidence="1" id="KW-0812">Transmembrane</keyword>
<dbReference type="OrthoDB" id="9808622at2"/>
<dbReference type="Proteomes" id="UP000019151">
    <property type="component" value="Chromosome"/>
</dbReference>
<feature type="domain" description="Ancillary SecYEG translocon subunit/Cell division coordinator CpoB TPR" evidence="2">
    <location>
        <begin position="18"/>
        <end position="121"/>
    </location>
</feature>
<keyword evidence="1" id="KW-1133">Transmembrane helix</keyword>
<dbReference type="Gene3D" id="1.25.40.10">
    <property type="entry name" value="Tetratricopeptide repeat domain"/>
    <property type="match status" value="2"/>
</dbReference>
<feature type="transmembrane region" description="Helical" evidence="1">
    <location>
        <begin position="23"/>
        <end position="43"/>
    </location>
</feature>